<feature type="region of interest" description="Disordered" evidence="1">
    <location>
        <begin position="50"/>
        <end position="104"/>
    </location>
</feature>
<gene>
    <name evidence="2" type="ORF">BJ971_005553</name>
</gene>
<dbReference type="AlphaFoldDB" id="A0A7W7I210"/>
<name>A0A7W7I210_9ACTN</name>
<comment type="caution">
    <text evidence="2">The sequence shown here is derived from an EMBL/GenBank/DDBJ whole genome shotgun (WGS) entry which is preliminary data.</text>
</comment>
<proteinExistence type="predicted"/>
<sequence>MIRQARRIACGRALGLAPDHFKIGETAVLRRLTLASFLLLPLAACGHSTGAGKPADAAPGSTQAVGAAPTGSRAPEGTTAPGATPAGRSSASTPTPGTPTDAADQLTGTQHAYLKAADTAKGTITFDLVEWFEGKAAANACKADGVEPAENDWCTGWYIRNNNKKVRTYPVAPGASLRIVGTTGTDLADADLKKFRATLLSTGRVFVFTVKAGQITKADEIYTP</sequence>
<organism evidence="2 3">
    <name type="scientific">Actinoplanes digitatis</name>
    <dbReference type="NCBI Taxonomy" id="1868"/>
    <lineage>
        <taxon>Bacteria</taxon>
        <taxon>Bacillati</taxon>
        <taxon>Actinomycetota</taxon>
        <taxon>Actinomycetes</taxon>
        <taxon>Micromonosporales</taxon>
        <taxon>Micromonosporaceae</taxon>
        <taxon>Actinoplanes</taxon>
    </lineage>
</organism>
<keyword evidence="3" id="KW-1185">Reference proteome</keyword>
<reference evidence="2 3" key="1">
    <citation type="submission" date="2020-08" db="EMBL/GenBank/DDBJ databases">
        <title>Sequencing the genomes of 1000 actinobacteria strains.</title>
        <authorList>
            <person name="Klenk H.-P."/>
        </authorList>
    </citation>
    <scope>NUCLEOTIDE SEQUENCE [LARGE SCALE GENOMIC DNA]</scope>
    <source>
        <strain evidence="2 3">DSM 43149</strain>
    </source>
</reference>
<feature type="compositionally biased region" description="Low complexity" evidence="1">
    <location>
        <begin position="89"/>
        <end position="104"/>
    </location>
</feature>
<protein>
    <submittedName>
        <fullName evidence="2">Uncharacterized protein</fullName>
    </submittedName>
</protein>
<evidence type="ECO:0000313" key="2">
    <source>
        <dbReference type="EMBL" id="MBB4764997.1"/>
    </source>
</evidence>
<evidence type="ECO:0000313" key="3">
    <source>
        <dbReference type="Proteomes" id="UP000578112"/>
    </source>
</evidence>
<dbReference type="RefSeq" id="WP_203709277.1">
    <property type="nucleotide sequence ID" value="NZ_BOMK01000025.1"/>
</dbReference>
<dbReference type="EMBL" id="JACHNH010000001">
    <property type="protein sequence ID" value="MBB4764997.1"/>
    <property type="molecule type" value="Genomic_DNA"/>
</dbReference>
<dbReference type="Proteomes" id="UP000578112">
    <property type="component" value="Unassembled WGS sequence"/>
</dbReference>
<evidence type="ECO:0000256" key="1">
    <source>
        <dbReference type="SAM" id="MobiDB-lite"/>
    </source>
</evidence>
<accession>A0A7W7I210</accession>